<dbReference type="InterPro" id="IPR025188">
    <property type="entry name" value="DUF4113"/>
</dbReference>
<evidence type="ECO:0000256" key="2">
    <source>
        <dbReference type="ARBA" id="ARBA00022763"/>
    </source>
</evidence>
<evidence type="ECO:0000259" key="6">
    <source>
        <dbReference type="PROSITE" id="PS50173"/>
    </source>
</evidence>
<dbReference type="PANTHER" id="PTHR11076:SF34">
    <property type="entry name" value="PROTEIN UMUC"/>
    <property type="match status" value="1"/>
</dbReference>
<dbReference type="PANTHER" id="PTHR11076">
    <property type="entry name" value="DNA REPAIR POLYMERASE UMUC / TRANSFERASE FAMILY MEMBER"/>
    <property type="match status" value="1"/>
</dbReference>
<dbReference type="Pfam" id="PF11799">
    <property type="entry name" value="IMS_C"/>
    <property type="match status" value="1"/>
</dbReference>
<dbReference type="EMBL" id="CP005961">
    <property type="protein sequence ID" value="AHZ73595.1"/>
    <property type="molecule type" value="Genomic_DNA"/>
</dbReference>
<keyword evidence="2" id="KW-0227">DNA damage</keyword>
<evidence type="ECO:0000313" key="7">
    <source>
        <dbReference type="EMBL" id="AHZ73595.1"/>
    </source>
</evidence>
<protein>
    <recommendedName>
        <fullName evidence="6">UmuC domain-containing protein</fullName>
    </recommendedName>
</protein>
<keyword evidence="3" id="KW-0741">SOS mutagenesis</keyword>
<dbReference type="KEGG" id="pman:OU5_P0343"/>
<keyword evidence="7" id="KW-0614">Plasmid</keyword>
<dbReference type="HOGENOM" id="CLU_012348_3_1_6"/>
<dbReference type="PROSITE" id="PS50173">
    <property type="entry name" value="UMUC"/>
    <property type="match status" value="1"/>
</dbReference>
<dbReference type="Gene3D" id="3.30.70.270">
    <property type="match status" value="1"/>
</dbReference>
<name>A0A024ELY2_9PSED</name>
<accession>A0A024ELY2</accession>
<dbReference type="InterPro" id="IPR043128">
    <property type="entry name" value="Rev_trsase/Diguanyl_cyclase"/>
</dbReference>
<evidence type="ECO:0000256" key="1">
    <source>
        <dbReference type="ARBA" id="ARBA00010945"/>
    </source>
</evidence>
<dbReference type="GO" id="GO:0003887">
    <property type="term" value="F:DNA-directed DNA polymerase activity"/>
    <property type="evidence" value="ECO:0007669"/>
    <property type="project" value="TreeGrafter"/>
</dbReference>
<dbReference type="OrthoDB" id="9808813at2"/>
<proteinExistence type="inferred from homology"/>
<evidence type="ECO:0000256" key="3">
    <source>
        <dbReference type="ARBA" id="ARBA00023199"/>
    </source>
</evidence>
<feature type="domain" description="UmuC" evidence="6">
    <location>
        <begin position="12"/>
        <end position="76"/>
    </location>
</feature>
<dbReference type="GO" id="GO:0009432">
    <property type="term" value="P:SOS response"/>
    <property type="evidence" value="ECO:0007669"/>
    <property type="project" value="UniProtKB-KW"/>
</dbReference>
<dbReference type="GO" id="GO:0042276">
    <property type="term" value="P:error-prone translesion synthesis"/>
    <property type="evidence" value="ECO:0007669"/>
    <property type="project" value="TreeGrafter"/>
</dbReference>
<sequence length="309" mass="33364">MSDDQLHQVAVQIRARVLAWCGLGTGAGIGPTPTLAKLASYAAKRVTKTGLVNLMQPEDRLMMLHLAPVSEVWGIGPAVTEKLRLMGINTAAQFAQLPRHIVEREFPVTVLRTQLELNGVCAVPLTGNDGVRDMINVSRSFTARIESEKDLVAATVDFAARASAKLRKQGSVASAMRVYARTSPFDNKQAPYAKTVTVPFSQPVADARVFARSAAQAARSIYRPGVRFSKVGILLMGLQSATEMHQQDMFGYDAGAEERVMGAIDQINAKYGRGTVKLGRSILSAEAEGRGKNVSPAFSCRASDLKLVY</sequence>
<keyword evidence="5" id="KW-0742">SOS response</keyword>
<geneLocation type="plasmid" evidence="8"/>
<dbReference type="AlphaFoldDB" id="A0A024ELY2"/>
<evidence type="ECO:0000313" key="8">
    <source>
        <dbReference type="Proteomes" id="UP000026913"/>
    </source>
</evidence>
<dbReference type="GO" id="GO:0003684">
    <property type="term" value="F:damaged DNA binding"/>
    <property type="evidence" value="ECO:0007669"/>
    <property type="project" value="InterPro"/>
</dbReference>
<dbReference type="GO" id="GO:0006281">
    <property type="term" value="P:DNA repair"/>
    <property type="evidence" value="ECO:0007669"/>
    <property type="project" value="UniProtKB-KW"/>
</dbReference>
<dbReference type="InterPro" id="IPR050116">
    <property type="entry name" value="DNA_polymerase-Y"/>
</dbReference>
<evidence type="ECO:0000256" key="4">
    <source>
        <dbReference type="ARBA" id="ARBA00023204"/>
    </source>
</evidence>
<dbReference type="Proteomes" id="UP000026913">
    <property type="component" value="Plasmid unnamed"/>
</dbReference>
<gene>
    <name evidence="7" type="ORF">OU5_P0343</name>
</gene>
<reference evidence="7 8" key="1">
    <citation type="journal article" date="2012" name="J. Bacteriol.">
        <title>Genome sequence of cold-adapted Pseudomonas mandelii strain JR-1.</title>
        <authorList>
            <person name="Jang S.H."/>
            <person name="Kim J."/>
            <person name="Kim J."/>
            <person name="Hong S."/>
            <person name="Lee C."/>
        </authorList>
    </citation>
    <scope>NUCLEOTIDE SEQUENCE [LARGE SCALE GENOMIC DNA]</scope>
    <source>
        <strain evidence="7 8">JR-1</strain>
        <plasmid evidence="8">Plasmid</plasmid>
    </source>
</reference>
<dbReference type="Pfam" id="PF13438">
    <property type="entry name" value="DUF4113"/>
    <property type="match status" value="1"/>
</dbReference>
<evidence type="ECO:0000256" key="5">
    <source>
        <dbReference type="ARBA" id="ARBA00023236"/>
    </source>
</evidence>
<keyword evidence="4" id="KW-0234">DNA repair</keyword>
<dbReference type="SUPFAM" id="SSF56672">
    <property type="entry name" value="DNA/RNA polymerases"/>
    <property type="match status" value="1"/>
</dbReference>
<comment type="similarity">
    <text evidence="1">Belongs to the DNA polymerase type-Y family.</text>
</comment>
<organism evidence="7 8">
    <name type="scientific">Pseudomonas mandelii JR-1</name>
    <dbReference type="NCBI Taxonomy" id="1147786"/>
    <lineage>
        <taxon>Bacteria</taxon>
        <taxon>Pseudomonadati</taxon>
        <taxon>Pseudomonadota</taxon>
        <taxon>Gammaproteobacteria</taxon>
        <taxon>Pseudomonadales</taxon>
        <taxon>Pseudomonadaceae</taxon>
        <taxon>Pseudomonas</taxon>
    </lineage>
</organism>
<dbReference type="Gene3D" id="1.10.150.20">
    <property type="entry name" value="5' to 3' exonuclease, C-terminal subdomain"/>
    <property type="match status" value="1"/>
</dbReference>
<dbReference type="InterPro" id="IPR043502">
    <property type="entry name" value="DNA/RNA_pol_sf"/>
</dbReference>
<dbReference type="InterPro" id="IPR017961">
    <property type="entry name" value="DNA_pol_Y-fam_little_finger"/>
</dbReference>
<dbReference type="InterPro" id="IPR001126">
    <property type="entry name" value="UmuC"/>
</dbReference>
<dbReference type="GO" id="GO:0005829">
    <property type="term" value="C:cytosol"/>
    <property type="evidence" value="ECO:0007669"/>
    <property type="project" value="TreeGrafter"/>
</dbReference>